<dbReference type="PANTHER" id="PTHR10907">
    <property type="entry name" value="REGUCALCIN"/>
    <property type="match status" value="1"/>
</dbReference>
<dbReference type="EMBL" id="CAEZTG010000014">
    <property type="protein sequence ID" value="CAB4557179.1"/>
    <property type="molecule type" value="Genomic_DNA"/>
</dbReference>
<evidence type="ECO:0000313" key="6">
    <source>
        <dbReference type="EMBL" id="CAB4634395.1"/>
    </source>
</evidence>
<protein>
    <submittedName>
        <fullName evidence="4">Unannotated protein</fullName>
    </submittedName>
</protein>
<organism evidence="4">
    <name type="scientific">freshwater metagenome</name>
    <dbReference type="NCBI Taxonomy" id="449393"/>
    <lineage>
        <taxon>unclassified sequences</taxon>
        <taxon>metagenomes</taxon>
        <taxon>ecological metagenomes</taxon>
    </lineage>
</organism>
<dbReference type="EMBL" id="CAEZTR010000011">
    <property type="protein sequence ID" value="CAB4567480.1"/>
    <property type="molecule type" value="Genomic_DNA"/>
</dbReference>
<dbReference type="EMBL" id="CAEZSU010000060">
    <property type="protein sequence ID" value="CAB4548829.1"/>
    <property type="molecule type" value="Genomic_DNA"/>
</dbReference>
<evidence type="ECO:0000313" key="4">
    <source>
        <dbReference type="EMBL" id="CAB4557179.1"/>
    </source>
</evidence>
<dbReference type="PANTHER" id="PTHR10907:SF47">
    <property type="entry name" value="REGUCALCIN"/>
    <property type="match status" value="1"/>
</dbReference>
<evidence type="ECO:0000313" key="5">
    <source>
        <dbReference type="EMBL" id="CAB4567480.1"/>
    </source>
</evidence>
<sequence>MSPTILRDGLFFGEGPRWHEGRLWYSDFYDHAVHAIDIDGNDERIVEVESQPSGLGWLPNGDLLVTSMLDRKLMRWNGSKLTTHADLGNHFTWHANDLLVDQQGRAYIGNFGFDYEVFLDEQGIEGLFADPDSLTTVMCRVDPDGTINVASDGLIFPNGMVITPDGKTMIVAETLALRLTAFDIAPDGSLSNRRVWADLSAHMAAPDGICLDAEGAVWIANALAPRLMRIGEGGVVLDEVETTMNTYACMLGGPEGKHLFAMTAPTSDSRHAPLARNGAIEVIEVAVPHAGLP</sequence>
<evidence type="ECO:0000313" key="7">
    <source>
        <dbReference type="EMBL" id="CAB4681409.1"/>
    </source>
</evidence>
<dbReference type="InterPro" id="IPR011042">
    <property type="entry name" value="6-blade_b-propeller_TolB-like"/>
</dbReference>
<accession>A0A6J6D3A1</accession>
<dbReference type="GO" id="GO:0005509">
    <property type="term" value="F:calcium ion binding"/>
    <property type="evidence" value="ECO:0007669"/>
    <property type="project" value="TreeGrafter"/>
</dbReference>
<dbReference type="GO" id="GO:0004341">
    <property type="term" value="F:gluconolactonase activity"/>
    <property type="evidence" value="ECO:0007669"/>
    <property type="project" value="TreeGrafter"/>
</dbReference>
<reference evidence="4" key="1">
    <citation type="submission" date="2020-05" db="EMBL/GenBank/DDBJ databases">
        <authorList>
            <person name="Chiriac C."/>
            <person name="Salcher M."/>
            <person name="Ghai R."/>
            <person name="Kavagutti S V."/>
        </authorList>
    </citation>
    <scope>NUCLEOTIDE SEQUENCE</scope>
</reference>
<dbReference type="InterPro" id="IPR013658">
    <property type="entry name" value="SGL"/>
</dbReference>
<evidence type="ECO:0000313" key="3">
    <source>
        <dbReference type="EMBL" id="CAB4548829.1"/>
    </source>
</evidence>
<name>A0A6J6D3A1_9ZZZZ</name>
<dbReference type="GO" id="GO:0019853">
    <property type="term" value="P:L-ascorbic acid biosynthetic process"/>
    <property type="evidence" value="ECO:0007669"/>
    <property type="project" value="TreeGrafter"/>
</dbReference>
<feature type="domain" description="SMP-30/Gluconolactonase/LRE-like region" evidence="2">
    <location>
        <begin position="12"/>
        <end position="264"/>
    </location>
</feature>
<evidence type="ECO:0000256" key="1">
    <source>
        <dbReference type="ARBA" id="ARBA00008853"/>
    </source>
</evidence>
<dbReference type="EMBL" id="CAEZXE010000087">
    <property type="protein sequence ID" value="CAB4681409.1"/>
    <property type="molecule type" value="Genomic_DNA"/>
</dbReference>
<dbReference type="EMBL" id="CAEZVV010000003">
    <property type="protein sequence ID" value="CAB4634395.1"/>
    <property type="molecule type" value="Genomic_DNA"/>
</dbReference>
<dbReference type="Gene3D" id="2.120.10.30">
    <property type="entry name" value="TolB, C-terminal domain"/>
    <property type="match status" value="1"/>
</dbReference>
<comment type="similarity">
    <text evidence="1">Belongs to the SMP-30/CGR1 family.</text>
</comment>
<dbReference type="AlphaFoldDB" id="A0A6J6D3A1"/>
<dbReference type="Pfam" id="PF08450">
    <property type="entry name" value="SGL"/>
    <property type="match status" value="1"/>
</dbReference>
<gene>
    <name evidence="3" type="ORF">UFOPK1495_00703</name>
    <name evidence="4" type="ORF">UFOPK1603_00273</name>
    <name evidence="5" type="ORF">UFOPK1711_00297</name>
    <name evidence="6" type="ORF">UFOPK2143_00126</name>
    <name evidence="7" type="ORF">UFOPK2350_01049</name>
</gene>
<dbReference type="SUPFAM" id="SSF63829">
    <property type="entry name" value="Calcium-dependent phosphotriesterase"/>
    <property type="match status" value="1"/>
</dbReference>
<proteinExistence type="inferred from homology"/>
<evidence type="ECO:0000259" key="2">
    <source>
        <dbReference type="Pfam" id="PF08450"/>
    </source>
</evidence>